<name>A0A1M5CII2_9BACT</name>
<evidence type="ECO:0000313" key="2">
    <source>
        <dbReference type="Proteomes" id="UP000184164"/>
    </source>
</evidence>
<dbReference type="AlphaFoldDB" id="A0A1M5CII2"/>
<keyword evidence="2" id="KW-1185">Reference proteome</keyword>
<dbReference type="STRING" id="1484053.SAMN05444274_106141"/>
<reference evidence="1 2" key="1">
    <citation type="submission" date="2016-11" db="EMBL/GenBank/DDBJ databases">
        <authorList>
            <person name="Jaros S."/>
            <person name="Januszkiewicz K."/>
            <person name="Wedrychowicz H."/>
        </authorList>
    </citation>
    <scope>NUCLEOTIDE SEQUENCE [LARGE SCALE GENOMIC DNA]</scope>
    <source>
        <strain evidence="1 2">DSM 26910</strain>
    </source>
</reference>
<accession>A0A1M5CII2</accession>
<proteinExistence type="predicted"/>
<dbReference type="EMBL" id="FQUM01000006">
    <property type="protein sequence ID" value="SHF54553.1"/>
    <property type="molecule type" value="Genomic_DNA"/>
</dbReference>
<organism evidence="1 2">
    <name type="scientific">Mariniphaga anaerophila</name>
    <dbReference type="NCBI Taxonomy" id="1484053"/>
    <lineage>
        <taxon>Bacteria</taxon>
        <taxon>Pseudomonadati</taxon>
        <taxon>Bacteroidota</taxon>
        <taxon>Bacteroidia</taxon>
        <taxon>Marinilabiliales</taxon>
        <taxon>Prolixibacteraceae</taxon>
        <taxon>Mariniphaga</taxon>
    </lineage>
</organism>
<protein>
    <submittedName>
        <fullName evidence="1">Uncharacterized protein</fullName>
    </submittedName>
</protein>
<dbReference type="Proteomes" id="UP000184164">
    <property type="component" value="Unassembled WGS sequence"/>
</dbReference>
<dbReference type="OrthoDB" id="9842775at2"/>
<gene>
    <name evidence="1" type="ORF">SAMN05444274_106141</name>
</gene>
<sequence length="135" mass="15989">MKFKLKISKKRLLQFLLFIALTGVAFIFDKYFEEHPDALKELKSENESKTTDHGTICLFSQSVNLNAKSPVQKINERKIYEQHHNKFLQKCHQLRDCQILKSEPDALKKPLFLSYHHLIFRHYYFSHPDEVPAIS</sequence>
<evidence type="ECO:0000313" key="1">
    <source>
        <dbReference type="EMBL" id="SHF54553.1"/>
    </source>
</evidence>
<dbReference type="RefSeq" id="WP_073002418.1">
    <property type="nucleotide sequence ID" value="NZ_FQUM01000006.1"/>
</dbReference>